<dbReference type="KEGG" id="crq:GCK72_008737"/>
<evidence type="ECO:0000313" key="1">
    <source>
        <dbReference type="EMBL" id="KAF1760488.1"/>
    </source>
</evidence>
<comment type="caution">
    <text evidence="1">The sequence shown here is derived from an EMBL/GenBank/DDBJ whole genome shotgun (WGS) entry which is preliminary data.</text>
</comment>
<accession>A0A6A5GYD3</accession>
<organism evidence="1 2">
    <name type="scientific">Caenorhabditis remanei</name>
    <name type="common">Caenorhabditis vulgaris</name>
    <dbReference type="NCBI Taxonomy" id="31234"/>
    <lineage>
        <taxon>Eukaryota</taxon>
        <taxon>Metazoa</taxon>
        <taxon>Ecdysozoa</taxon>
        <taxon>Nematoda</taxon>
        <taxon>Chromadorea</taxon>
        <taxon>Rhabditida</taxon>
        <taxon>Rhabditina</taxon>
        <taxon>Rhabditomorpha</taxon>
        <taxon>Rhabditoidea</taxon>
        <taxon>Rhabditidae</taxon>
        <taxon>Peloderinae</taxon>
        <taxon>Caenorhabditis</taxon>
    </lineage>
</organism>
<dbReference type="AlphaFoldDB" id="A0A6A5GYD3"/>
<dbReference type="EMBL" id="WUAV01000003">
    <property type="protein sequence ID" value="KAF1760488.1"/>
    <property type="molecule type" value="Genomic_DNA"/>
</dbReference>
<name>A0A6A5GYD3_CAERE</name>
<evidence type="ECO:0000313" key="2">
    <source>
        <dbReference type="Proteomes" id="UP000483820"/>
    </source>
</evidence>
<dbReference type="RefSeq" id="XP_053586585.1">
    <property type="nucleotide sequence ID" value="XM_053727008.1"/>
</dbReference>
<protein>
    <submittedName>
        <fullName evidence="1">Uncharacterized protein</fullName>
    </submittedName>
</protein>
<sequence length="109" mass="12163">MDTEIVAGLVGLSGETDPWRAVVIRCCTVDRGTVVLTDGQGNCRDSGEEGEGDEETEHLEMIEMSERRESVGTYHDEYGQWELMRIPSMGSVLCGSKCSTRYFHIGFYC</sequence>
<dbReference type="GeneID" id="78774738"/>
<dbReference type="Proteomes" id="UP000483820">
    <property type="component" value="Chromosome III"/>
</dbReference>
<dbReference type="CTD" id="78774738"/>
<proteinExistence type="predicted"/>
<reference evidence="1 2" key="1">
    <citation type="submission" date="2019-12" db="EMBL/GenBank/DDBJ databases">
        <title>Chromosome-level assembly of the Caenorhabditis remanei genome.</title>
        <authorList>
            <person name="Teterina A.A."/>
            <person name="Willis J.H."/>
            <person name="Phillips P.C."/>
        </authorList>
    </citation>
    <scope>NUCLEOTIDE SEQUENCE [LARGE SCALE GENOMIC DNA]</scope>
    <source>
        <strain evidence="1 2">PX506</strain>
        <tissue evidence="1">Whole organism</tissue>
    </source>
</reference>
<gene>
    <name evidence="1" type="ORF">GCK72_008737</name>
</gene>